<feature type="transmembrane region" description="Helical" evidence="6">
    <location>
        <begin position="21"/>
        <end position="48"/>
    </location>
</feature>
<feature type="transmembrane region" description="Helical" evidence="6">
    <location>
        <begin position="117"/>
        <end position="135"/>
    </location>
</feature>
<dbReference type="InterPro" id="IPR022764">
    <property type="entry name" value="Peptidase_S54_rhomboid_dom"/>
</dbReference>
<dbReference type="PANTHER" id="PTHR43066:SF11">
    <property type="entry name" value="PEPTIDASE S54 RHOMBOID DOMAIN-CONTAINING PROTEIN"/>
    <property type="match status" value="1"/>
</dbReference>
<dbReference type="Gene3D" id="1.20.1540.10">
    <property type="entry name" value="Rhomboid-like"/>
    <property type="match status" value="1"/>
</dbReference>
<evidence type="ECO:0000256" key="1">
    <source>
        <dbReference type="ARBA" id="ARBA00004141"/>
    </source>
</evidence>
<dbReference type="Proteomes" id="UP000317093">
    <property type="component" value="Chromosome"/>
</dbReference>
<evidence type="ECO:0000256" key="3">
    <source>
        <dbReference type="ARBA" id="ARBA00022989"/>
    </source>
</evidence>
<feature type="compositionally biased region" description="Low complexity" evidence="5">
    <location>
        <begin position="297"/>
        <end position="306"/>
    </location>
</feature>
<dbReference type="SUPFAM" id="SSF144091">
    <property type="entry name" value="Rhomboid-like"/>
    <property type="match status" value="1"/>
</dbReference>
<dbReference type="GO" id="GO:0016020">
    <property type="term" value="C:membrane"/>
    <property type="evidence" value="ECO:0007669"/>
    <property type="project" value="UniProtKB-SubCell"/>
</dbReference>
<gene>
    <name evidence="8" type="ORF">Pan216_17720</name>
</gene>
<dbReference type="RefSeq" id="WP_419193416.1">
    <property type="nucleotide sequence ID" value="NZ_CP036279.1"/>
</dbReference>
<evidence type="ECO:0000313" key="9">
    <source>
        <dbReference type="Proteomes" id="UP000317093"/>
    </source>
</evidence>
<evidence type="ECO:0000259" key="7">
    <source>
        <dbReference type="Pfam" id="PF01694"/>
    </source>
</evidence>
<dbReference type="AlphaFoldDB" id="A0A518B1R3"/>
<feature type="region of interest" description="Disordered" evidence="5">
    <location>
        <begin position="278"/>
        <end position="306"/>
    </location>
</feature>
<keyword evidence="2 6" id="KW-0812">Transmembrane</keyword>
<keyword evidence="9" id="KW-1185">Reference proteome</keyword>
<dbReference type="PANTHER" id="PTHR43066">
    <property type="entry name" value="RHOMBOID-RELATED PROTEIN"/>
    <property type="match status" value="1"/>
</dbReference>
<dbReference type="InterPro" id="IPR035952">
    <property type="entry name" value="Rhomboid-like_sf"/>
</dbReference>
<organism evidence="8 9">
    <name type="scientific">Kolteria novifilia</name>
    <dbReference type="NCBI Taxonomy" id="2527975"/>
    <lineage>
        <taxon>Bacteria</taxon>
        <taxon>Pseudomonadati</taxon>
        <taxon>Planctomycetota</taxon>
        <taxon>Planctomycetia</taxon>
        <taxon>Kolteriales</taxon>
        <taxon>Kolteriaceae</taxon>
        <taxon>Kolteria</taxon>
    </lineage>
</organism>
<proteinExistence type="predicted"/>
<comment type="subcellular location">
    <subcellularLocation>
        <location evidence="1">Membrane</location>
        <topology evidence="1">Multi-pass membrane protein</topology>
    </subcellularLocation>
</comment>
<keyword evidence="3 6" id="KW-1133">Transmembrane helix</keyword>
<evidence type="ECO:0000256" key="4">
    <source>
        <dbReference type="ARBA" id="ARBA00023136"/>
    </source>
</evidence>
<sequence>MFFFLPIGFDKVFERLPWVNVGLIAICTLVFLATIFFPGVWFVLLMLFPGWAEFGLDIVDQEGILFELPEKIGWAYRPWTLVTYAFLHLEFLHLFGNMLFLFCFGSALNSELGQLRYLGFFLAGCIVSGLGHVLLSDAPVIGASGGVCAVTGMVAALYPRNDVRIGWLVWIFYFVRVGVFECPALVVVGAWFAFDLYGQFVGGDSSPVAYGAHLAGSLLGFGLGILMLKLGWVESDGHDLLSAYFDAELPRVKKGKRPSDRRKRAQVVAEPEPVLLRTMPDDPIPLDGEEGNAASKPEAANRPPAAARSATRALNDFFRETVRVEDIDEDQRVKLKRWYRQATSEEGDVGLTPKVLIGMARLFASEKVVAASLSAYREAIKARKRPTSLALEAARFAVISNKPKATRGFLRLVDRGNLDPHQEKMLAAIESRLEHSGSR</sequence>
<feature type="transmembrane region" description="Helical" evidence="6">
    <location>
        <begin position="141"/>
        <end position="158"/>
    </location>
</feature>
<feature type="transmembrane region" description="Helical" evidence="6">
    <location>
        <begin position="170"/>
        <end position="194"/>
    </location>
</feature>
<dbReference type="Pfam" id="PF01694">
    <property type="entry name" value="Rhomboid"/>
    <property type="match status" value="1"/>
</dbReference>
<reference evidence="8 9" key="1">
    <citation type="submission" date="2019-02" db="EMBL/GenBank/DDBJ databases">
        <title>Deep-cultivation of Planctomycetes and their phenomic and genomic characterization uncovers novel biology.</title>
        <authorList>
            <person name="Wiegand S."/>
            <person name="Jogler M."/>
            <person name="Boedeker C."/>
            <person name="Pinto D."/>
            <person name="Vollmers J."/>
            <person name="Rivas-Marin E."/>
            <person name="Kohn T."/>
            <person name="Peeters S.H."/>
            <person name="Heuer A."/>
            <person name="Rast P."/>
            <person name="Oberbeckmann S."/>
            <person name="Bunk B."/>
            <person name="Jeske O."/>
            <person name="Meyerdierks A."/>
            <person name="Storesund J.E."/>
            <person name="Kallscheuer N."/>
            <person name="Luecker S."/>
            <person name="Lage O.M."/>
            <person name="Pohl T."/>
            <person name="Merkel B.J."/>
            <person name="Hornburger P."/>
            <person name="Mueller R.-W."/>
            <person name="Bruemmer F."/>
            <person name="Labrenz M."/>
            <person name="Spormann A.M."/>
            <person name="Op den Camp H."/>
            <person name="Overmann J."/>
            <person name="Amann R."/>
            <person name="Jetten M.S.M."/>
            <person name="Mascher T."/>
            <person name="Medema M.H."/>
            <person name="Devos D.P."/>
            <person name="Kaster A.-K."/>
            <person name="Ovreas L."/>
            <person name="Rohde M."/>
            <person name="Galperin M.Y."/>
            <person name="Jogler C."/>
        </authorList>
    </citation>
    <scope>NUCLEOTIDE SEQUENCE [LARGE SCALE GENOMIC DNA]</scope>
    <source>
        <strain evidence="8 9">Pan216</strain>
    </source>
</reference>
<evidence type="ECO:0000313" key="8">
    <source>
        <dbReference type="EMBL" id="QDU60919.1"/>
    </source>
</evidence>
<evidence type="ECO:0000256" key="5">
    <source>
        <dbReference type="SAM" id="MobiDB-lite"/>
    </source>
</evidence>
<feature type="transmembrane region" description="Helical" evidence="6">
    <location>
        <begin position="81"/>
        <end position="105"/>
    </location>
</feature>
<evidence type="ECO:0000256" key="2">
    <source>
        <dbReference type="ARBA" id="ARBA00022692"/>
    </source>
</evidence>
<dbReference type="KEGG" id="knv:Pan216_17720"/>
<dbReference type="EMBL" id="CP036279">
    <property type="protein sequence ID" value="QDU60919.1"/>
    <property type="molecule type" value="Genomic_DNA"/>
</dbReference>
<dbReference type="GO" id="GO:0004252">
    <property type="term" value="F:serine-type endopeptidase activity"/>
    <property type="evidence" value="ECO:0007669"/>
    <property type="project" value="InterPro"/>
</dbReference>
<evidence type="ECO:0000256" key="6">
    <source>
        <dbReference type="SAM" id="Phobius"/>
    </source>
</evidence>
<name>A0A518B1R3_9BACT</name>
<feature type="transmembrane region" description="Helical" evidence="6">
    <location>
        <begin position="214"/>
        <end position="232"/>
    </location>
</feature>
<feature type="domain" description="Peptidase S54 rhomboid" evidence="7">
    <location>
        <begin position="78"/>
        <end position="229"/>
    </location>
</feature>
<keyword evidence="4 6" id="KW-0472">Membrane</keyword>
<protein>
    <submittedName>
        <fullName evidence="8">Rhomboid family protein</fullName>
    </submittedName>
</protein>
<accession>A0A518B1R3</accession>